<dbReference type="Proteomes" id="UP000682843">
    <property type="component" value="Chromosome"/>
</dbReference>
<organism evidence="3 4">
    <name type="scientific">Tardiphaga alba</name>
    <dbReference type="NCBI Taxonomy" id="340268"/>
    <lineage>
        <taxon>Bacteria</taxon>
        <taxon>Pseudomonadati</taxon>
        <taxon>Pseudomonadota</taxon>
        <taxon>Alphaproteobacteria</taxon>
        <taxon>Hyphomicrobiales</taxon>
        <taxon>Nitrobacteraceae</taxon>
        <taxon>Tardiphaga</taxon>
    </lineage>
</organism>
<comment type="similarity">
    <text evidence="1">Belongs to the universal stress protein A family.</text>
</comment>
<evidence type="ECO:0000259" key="2">
    <source>
        <dbReference type="Pfam" id="PF00582"/>
    </source>
</evidence>
<dbReference type="CDD" id="cd00293">
    <property type="entry name" value="USP-like"/>
    <property type="match status" value="1"/>
</dbReference>
<name>A0ABX8AA94_9BRAD</name>
<dbReference type="RefSeq" id="WP_211909285.1">
    <property type="nucleotide sequence ID" value="NZ_CP036498.1"/>
</dbReference>
<dbReference type="EMBL" id="CP036498">
    <property type="protein sequence ID" value="QUS40694.1"/>
    <property type="molecule type" value="Genomic_DNA"/>
</dbReference>
<sequence length="282" mass="30712">MSIKSLIVFLDATSGMNARMTYALNLAEQHEAHLIGISVSPPLWTRTNGAIDYTRGTSAVEEMVERHSAQEGATHETSKRAFDELLRPTGLSHEFRAIREMEADQIARLHALHADLVIVGHSRPDGLPHASSPDAMLVKTGVPFLIVPDDWHRTAPVAQNIMIAWNASREARRAITDTLPLLKAAKSVTVTVVDAHDNASYGEQPGADVAQYLCRHGANVSVEQRQSAGLPIATVLRKTAHDLQCDLIAIGAYSHNRLKQLVFGGVTRSILSHVEVPTVIAH</sequence>
<feature type="domain" description="UspA" evidence="2">
    <location>
        <begin position="159"/>
        <end position="281"/>
    </location>
</feature>
<dbReference type="SUPFAM" id="SSF52402">
    <property type="entry name" value="Adenine nucleotide alpha hydrolases-like"/>
    <property type="match status" value="2"/>
</dbReference>
<evidence type="ECO:0000313" key="4">
    <source>
        <dbReference type="Proteomes" id="UP000682843"/>
    </source>
</evidence>
<dbReference type="Gene3D" id="3.40.50.12370">
    <property type="match status" value="1"/>
</dbReference>
<dbReference type="PANTHER" id="PTHR46268:SF15">
    <property type="entry name" value="UNIVERSAL STRESS PROTEIN HP_0031"/>
    <property type="match status" value="1"/>
</dbReference>
<gene>
    <name evidence="3" type="ORF">RPMA_19045</name>
</gene>
<dbReference type="InterPro" id="IPR006016">
    <property type="entry name" value="UspA"/>
</dbReference>
<keyword evidence="4" id="KW-1185">Reference proteome</keyword>
<reference evidence="3 4" key="1">
    <citation type="submission" date="2019-02" db="EMBL/GenBank/DDBJ databases">
        <title>Emended description of the genus Rhodopseudomonas and description of Rhodopseudomonas albus sp. nov., a non-phototrophic, heavy-metal-tolerant bacterium isolated from garden soil.</title>
        <authorList>
            <person name="Bao Z."/>
            <person name="Cao W.W."/>
            <person name="Sato Y."/>
            <person name="Nishizawa T."/>
            <person name="Zhao J."/>
            <person name="Guo Y."/>
            <person name="Ohta H."/>
        </authorList>
    </citation>
    <scope>NUCLEOTIDE SEQUENCE [LARGE SCALE GENOMIC DNA]</scope>
    <source>
        <strain evidence="3 4">SK50-23</strain>
    </source>
</reference>
<proteinExistence type="inferred from homology"/>
<evidence type="ECO:0000256" key="1">
    <source>
        <dbReference type="ARBA" id="ARBA00008791"/>
    </source>
</evidence>
<accession>A0ABX8AA94</accession>
<dbReference type="PANTHER" id="PTHR46268">
    <property type="entry name" value="STRESS RESPONSE PROTEIN NHAX"/>
    <property type="match status" value="1"/>
</dbReference>
<dbReference type="Pfam" id="PF00582">
    <property type="entry name" value="Usp"/>
    <property type="match status" value="1"/>
</dbReference>
<protein>
    <submittedName>
        <fullName evidence="3">Universal stress protein</fullName>
    </submittedName>
</protein>
<evidence type="ECO:0000313" key="3">
    <source>
        <dbReference type="EMBL" id="QUS40694.1"/>
    </source>
</evidence>